<dbReference type="GO" id="GO:0005794">
    <property type="term" value="C:Golgi apparatus"/>
    <property type="evidence" value="ECO:0007669"/>
    <property type="project" value="TreeGrafter"/>
</dbReference>
<reference evidence="3" key="1">
    <citation type="submission" date="2025-04" db="UniProtKB">
        <authorList>
            <consortium name="RefSeq"/>
        </authorList>
    </citation>
    <scope>IDENTIFICATION</scope>
</reference>
<evidence type="ECO:0000313" key="1">
    <source>
        <dbReference type="EnsemblMetazoa" id="XP_050503246.1"/>
    </source>
</evidence>
<keyword evidence="2" id="KW-1185">Reference proteome</keyword>
<evidence type="ECO:0000313" key="3">
    <source>
        <dbReference type="RefSeq" id="XP_028144919.1"/>
    </source>
</evidence>
<dbReference type="Pfam" id="PF05742">
    <property type="entry name" value="TANGO2"/>
    <property type="match status" value="1"/>
</dbReference>
<dbReference type="GeneID" id="114338518"/>
<protein>
    <submittedName>
        <fullName evidence="3">Transport and Golgi organization protein 2-like</fullName>
    </submittedName>
</protein>
<dbReference type="AlphaFoldDB" id="A0A6P7G786"/>
<reference evidence="1" key="2">
    <citation type="submission" date="2025-05" db="UniProtKB">
        <authorList>
            <consortium name="EnsemblMetazoa"/>
        </authorList>
    </citation>
    <scope>IDENTIFICATION</scope>
</reference>
<dbReference type="Proteomes" id="UP001652700">
    <property type="component" value="Unplaced"/>
</dbReference>
<dbReference type="PANTHER" id="PTHR17985">
    <property type="entry name" value="SER/THR-RICH PROTEIN T10 IN DGCR REGION"/>
    <property type="match status" value="1"/>
</dbReference>
<name>A0A6P7G786_DIAVI</name>
<dbReference type="GO" id="GO:0009306">
    <property type="term" value="P:protein secretion"/>
    <property type="evidence" value="ECO:0007669"/>
    <property type="project" value="TreeGrafter"/>
</dbReference>
<dbReference type="InParanoid" id="A0A6P7G786"/>
<organism evidence="3">
    <name type="scientific">Diabrotica virgifera virgifera</name>
    <name type="common">western corn rootworm</name>
    <dbReference type="NCBI Taxonomy" id="50390"/>
    <lineage>
        <taxon>Eukaryota</taxon>
        <taxon>Metazoa</taxon>
        <taxon>Ecdysozoa</taxon>
        <taxon>Arthropoda</taxon>
        <taxon>Hexapoda</taxon>
        <taxon>Insecta</taxon>
        <taxon>Pterygota</taxon>
        <taxon>Neoptera</taxon>
        <taxon>Endopterygota</taxon>
        <taxon>Coleoptera</taxon>
        <taxon>Polyphaga</taxon>
        <taxon>Cucujiformia</taxon>
        <taxon>Chrysomeloidea</taxon>
        <taxon>Chrysomelidae</taxon>
        <taxon>Galerucinae</taxon>
        <taxon>Diabroticina</taxon>
        <taxon>Diabroticites</taxon>
        <taxon>Diabrotica</taxon>
    </lineage>
</organism>
<dbReference type="RefSeq" id="XP_028144919.1">
    <property type="nucleotide sequence ID" value="XM_028289118.1"/>
</dbReference>
<dbReference type="InterPro" id="IPR008551">
    <property type="entry name" value="TANGO2"/>
</dbReference>
<proteinExistence type="predicted"/>
<dbReference type="KEGG" id="dvv:114338518"/>
<accession>A0A6P7G786</accession>
<evidence type="ECO:0000313" key="2">
    <source>
        <dbReference type="Proteomes" id="UP001652700"/>
    </source>
</evidence>
<dbReference type="RefSeq" id="XP_050503246.1">
    <property type="nucleotide sequence ID" value="XM_050647289.1"/>
</dbReference>
<dbReference type="FunCoup" id="A0A6P7G786">
    <property type="interactions" value="685"/>
</dbReference>
<gene>
    <name evidence="3" type="primary">LOC114338518</name>
</gene>
<sequence>MCILFINVDPNPEKGGFRLVVATNRDEYYKRPAMSALIDKNGIIGGKDMEPGREGGTWLSLRTKDQDNGKAKITYLGVLLNITGAKVDNASGRGTIITDYLMTKKNFLEYTELLDQTLYNGYNFVTVELSKEDETIYHHSNFPRVNSSYIGKQTLGFGNSPIFTPLTKVTKGRQMFEDILQKNLPVDELEKELLKLLKNETRHLPDDELERRQPLAFEELSSIFIRLEAAGYGTRTHTIILVDYDWNLSFIEYTMEEPIDLHNLKWKETRLNLKL</sequence>
<dbReference type="PANTHER" id="PTHR17985:SF8">
    <property type="entry name" value="TRANSPORT AND GOLGI ORGANIZATION PROTEIN 2 HOMOLOG"/>
    <property type="match status" value="1"/>
</dbReference>
<dbReference type="EnsemblMetazoa" id="XM_050647289.1">
    <property type="protein sequence ID" value="XP_050503246.1"/>
    <property type="gene ID" value="LOC114338518"/>
</dbReference>
<dbReference type="OrthoDB" id="191601at2759"/>
<dbReference type="GO" id="GO:0007030">
    <property type="term" value="P:Golgi organization"/>
    <property type="evidence" value="ECO:0007669"/>
    <property type="project" value="TreeGrafter"/>
</dbReference>